<dbReference type="EMBL" id="NCKV01020284">
    <property type="protein sequence ID" value="RWS20073.1"/>
    <property type="molecule type" value="Genomic_DNA"/>
</dbReference>
<feature type="transmembrane region" description="Helical" evidence="6">
    <location>
        <begin position="191"/>
        <end position="215"/>
    </location>
</feature>
<evidence type="ECO:0000256" key="5">
    <source>
        <dbReference type="ARBA" id="ARBA00023136"/>
    </source>
</evidence>
<dbReference type="Proteomes" id="UP000288716">
    <property type="component" value="Unassembled WGS sequence"/>
</dbReference>
<feature type="transmembrane region" description="Helical" evidence="6">
    <location>
        <begin position="15"/>
        <end position="37"/>
    </location>
</feature>
<comment type="caution">
    <text evidence="8">The sequence shown here is derived from an EMBL/GenBank/DDBJ whole genome shotgun (WGS) entry which is preliminary data.</text>
</comment>
<name>A0A443RXI2_9ACAR</name>
<evidence type="ECO:0000313" key="9">
    <source>
        <dbReference type="Proteomes" id="UP000288716"/>
    </source>
</evidence>
<feature type="transmembrane region" description="Helical" evidence="6">
    <location>
        <begin position="49"/>
        <end position="70"/>
    </location>
</feature>
<gene>
    <name evidence="8" type="ORF">B4U80_01467</name>
</gene>
<keyword evidence="4 6" id="KW-1133">Transmembrane helix</keyword>
<keyword evidence="9" id="KW-1185">Reference proteome</keyword>
<sequence length="221" mass="25174">MIYYFTGQINDSWRFGAFIGIAILVALIGQSAGLVVGSLCVKNLRAASFIAPLAPLPFVLFSGFFLRLQFIPSYLKVFTHLNPIRYVFEVLVIIIYGFDRCAFNSSSISHKESINGVIIRFFNYLTKLDLSYTSARPILYALTLDKNLSLSEISSFDVHFENFTLSEFNLLGFNENESFALQELDVNDENLWIHTWILIATVILLNIVTYLLLLYKANNRN</sequence>
<dbReference type="AlphaFoldDB" id="A0A443RXI2"/>
<evidence type="ECO:0000313" key="8">
    <source>
        <dbReference type="EMBL" id="RWS20073.1"/>
    </source>
</evidence>
<dbReference type="GO" id="GO:0005886">
    <property type="term" value="C:plasma membrane"/>
    <property type="evidence" value="ECO:0007669"/>
    <property type="project" value="TreeGrafter"/>
</dbReference>
<keyword evidence="2" id="KW-0813">Transport</keyword>
<evidence type="ECO:0000259" key="7">
    <source>
        <dbReference type="Pfam" id="PF01061"/>
    </source>
</evidence>
<evidence type="ECO:0000256" key="6">
    <source>
        <dbReference type="SAM" id="Phobius"/>
    </source>
</evidence>
<keyword evidence="5 6" id="KW-0472">Membrane</keyword>
<reference evidence="8 9" key="1">
    <citation type="journal article" date="2018" name="Gigascience">
        <title>Genomes of trombidid mites reveal novel predicted allergens and laterally-transferred genes associated with secondary metabolism.</title>
        <authorList>
            <person name="Dong X."/>
            <person name="Chaisiri K."/>
            <person name="Xia D."/>
            <person name="Armstrong S.D."/>
            <person name="Fang Y."/>
            <person name="Donnelly M.J."/>
            <person name="Kadowaki T."/>
            <person name="McGarry J.W."/>
            <person name="Darby A.C."/>
            <person name="Makepeace B.L."/>
        </authorList>
    </citation>
    <scope>NUCLEOTIDE SEQUENCE [LARGE SCALE GENOMIC DNA]</scope>
    <source>
        <strain evidence="8">UoL-UT</strain>
    </source>
</reference>
<dbReference type="GO" id="GO:0140359">
    <property type="term" value="F:ABC-type transporter activity"/>
    <property type="evidence" value="ECO:0007669"/>
    <property type="project" value="InterPro"/>
</dbReference>
<dbReference type="PANTHER" id="PTHR48041">
    <property type="entry name" value="ABC TRANSPORTER G FAMILY MEMBER 28"/>
    <property type="match status" value="1"/>
</dbReference>
<dbReference type="PANTHER" id="PTHR48041:SF78">
    <property type="entry name" value="ABC TRANSPORTER EXPRESSED IN TRACHEA, ISOFORM A"/>
    <property type="match status" value="1"/>
</dbReference>
<evidence type="ECO:0000256" key="2">
    <source>
        <dbReference type="ARBA" id="ARBA00022448"/>
    </source>
</evidence>
<evidence type="ECO:0000256" key="3">
    <source>
        <dbReference type="ARBA" id="ARBA00022692"/>
    </source>
</evidence>
<proteinExistence type="predicted"/>
<comment type="subcellular location">
    <subcellularLocation>
        <location evidence="1">Membrane</location>
        <topology evidence="1">Multi-pass membrane protein</topology>
    </subcellularLocation>
</comment>
<keyword evidence="3 6" id="KW-0812">Transmembrane</keyword>
<protein>
    <submittedName>
        <fullName evidence="8">ABC transporter sub-family G-like protein 17</fullName>
    </submittedName>
</protein>
<dbReference type="InterPro" id="IPR013525">
    <property type="entry name" value="ABC2_TM"/>
</dbReference>
<organism evidence="8 9">
    <name type="scientific">Leptotrombidium deliense</name>
    <dbReference type="NCBI Taxonomy" id="299467"/>
    <lineage>
        <taxon>Eukaryota</taxon>
        <taxon>Metazoa</taxon>
        <taxon>Ecdysozoa</taxon>
        <taxon>Arthropoda</taxon>
        <taxon>Chelicerata</taxon>
        <taxon>Arachnida</taxon>
        <taxon>Acari</taxon>
        <taxon>Acariformes</taxon>
        <taxon>Trombidiformes</taxon>
        <taxon>Prostigmata</taxon>
        <taxon>Anystina</taxon>
        <taxon>Parasitengona</taxon>
        <taxon>Trombiculoidea</taxon>
        <taxon>Trombiculidae</taxon>
        <taxon>Leptotrombidium</taxon>
    </lineage>
</organism>
<evidence type="ECO:0000256" key="4">
    <source>
        <dbReference type="ARBA" id="ARBA00022989"/>
    </source>
</evidence>
<dbReference type="InterPro" id="IPR050352">
    <property type="entry name" value="ABCG_transporters"/>
</dbReference>
<dbReference type="OrthoDB" id="9989122at2759"/>
<accession>A0A443RXI2</accession>
<evidence type="ECO:0000256" key="1">
    <source>
        <dbReference type="ARBA" id="ARBA00004141"/>
    </source>
</evidence>
<dbReference type="VEuPathDB" id="VectorBase:LDEU011967"/>
<dbReference type="STRING" id="299467.A0A443RXI2"/>
<dbReference type="Pfam" id="PF01061">
    <property type="entry name" value="ABC2_membrane"/>
    <property type="match status" value="1"/>
</dbReference>
<feature type="domain" description="ABC-2 type transporter transmembrane" evidence="7">
    <location>
        <begin position="2"/>
        <end position="96"/>
    </location>
</feature>